<sequence>MVSLSRQETTSNHEVYAMLKVLLWEQEKNESNGQQKEQCPSTRCRSHKRPGVLAGEATATKVTDVASFPKRLICIYLQTKSSNSFLDYNQKNGVFLGFKTVYRALLIFDHRRIRDPIFKGFGCISKVLGIPIGLHNNHPTGLFSSLDIFVWPLFLSLCLLSFNRIQL</sequence>
<organism evidence="1 2">
    <name type="scientific">Brassica carinata</name>
    <name type="common">Ethiopian mustard</name>
    <name type="synonym">Abyssinian cabbage</name>
    <dbReference type="NCBI Taxonomy" id="52824"/>
    <lineage>
        <taxon>Eukaryota</taxon>
        <taxon>Viridiplantae</taxon>
        <taxon>Streptophyta</taxon>
        <taxon>Embryophyta</taxon>
        <taxon>Tracheophyta</taxon>
        <taxon>Spermatophyta</taxon>
        <taxon>Magnoliopsida</taxon>
        <taxon>eudicotyledons</taxon>
        <taxon>Gunneridae</taxon>
        <taxon>Pentapetalae</taxon>
        <taxon>rosids</taxon>
        <taxon>malvids</taxon>
        <taxon>Brassicales</taxon>
        <taxon>Brassicaceae</taxon>
        <taxon>Brassiceae</taxon>
        <taxon>Brassica</taxon>
    </lineage>
</organism>
<evidence type="ECO:0000313" key="2">
    <source>
        <dbReference type="Proteomes" id="UP000886595"/>
    </source>
</evidence>
<reference evidence="1 2" key="1">
    <citation type="submission" date="2020-02" db="EMBL/GenBank/DDBJ databases">
        <authorList>
            <person name="Ma Q."/>
            <person name="Huang Y."/>
            <person name="Song X."/>
            <person name="Pei D."/>
        </authorList>
    </citation>
    <scope>NUCLEOTIDE SEQUENCE [LARGE SCALE GENOMIC DNA]</scope>
    <source>
        <strain evidence="1">Sxm20200214</strain>
        <tissue evidence="1">Leaf</tissue>
    </source>
</reference>
<evidence type="ECO:0000313" key="1">
    <source>
        <dbReference type="EMBL" id="KAG2329591.1"/>
    </source>
</evidence>
<proteinExistence type="predicted"/>
<dbReference type="EMBL" id="JAAMPC010000001">
    <property type="protein sequence ID" value="KAG2329591.1"/>
    <property type="molecule type" value="Genomic_DNA"/>
</dbReference>
<comment type="caution">
    <text evidence="1">The sequence shown here is derived from an EMBL/GenBank/DDBJ whole genome shotgun (WGS) entry which is preliminary data.</text>
</comment>
<name>A0A8X7WHF6_BRACI</name>
<protein>
    <submittedName>
        <fullName evidence="1">Uncharacterized protein</fullName>
    </submittedName>
</protein>
<accession>A0A8X7WHF6</accession>
<dbReference type="Proteomes" id="UP000886595">
    <property type="component" value="Unassembled WGS sequence"/>
</dbReference>
<gene>
    <name evidence="1" type="ORF">Bca52824_000771</name>
</gene>
<dbReference type="AlphaFoldDB" id="A0A8X7WHF6"/>
<keyword evidence="2" id="KW-1185">Reference proteome</keyword>